<feature type="domain" description="TRNA-binding" evidence="17">
    <location>
        <begin position="12"/>
        <end position="115"/>
    </location>
</feature>
<evidence type="ECO:0000256" key="15">
    <source>
        <dbReference type="ARBA" id="ARBA00047364"/>
    </source>
</evidence>
<evidence type="ECO:0000256" key="12">
    <source>
        <dbReference type="ARBA" id="ARBA00022917"/>
    </source>
</evidence>
<dbReference type="AlphaFoldDB" id="A0A1F4URB3"/>
<accession>A0A1F4URB3</accession>
<proteinExistence type="predicted"/>
<keyword evidence="11 16" id="KW-0694">RNA-binding</keyword>
<dbReference type="InterPro" id="IPR012340">
    <property type="entry name" value="NA-bd_OB-fold"/>
</dbReference>
<organism evidence="18 19">
    <name type="scientific">candidate division WWE3 bacterium RIFCSPHIGHO2_01_FULL_42_13</name>
    <dbReference type="NCBI Taxonomy" id="1802617"/>
    <lineage>
        <taxon>Bacteria</taxon>
        <taxon>Katanobacteria</taxon>
    </lineage>
</organism>
<dbReference type="GO" id="GO:0004825">
    <property type="term" value="F:methionine-tRNA ligase activity"/>
    <property type="evidence" value="ECO:0007669"/>
    <property type="project" value="UniProtKB-EC"/>
</dbReference>
<dbReference type="PANTHER" id="PTHR11586:SF37">
    <property type="entry name" value="TRNA-BINDING DOMAIN-CONTAINING PROTEIN"/>
    <property type="match status" value="1"/>
</dbReference>
<dbReference type="InterPro" id="IPR051270">
    <property type="entry name" value="Tyrosine-tRNA_ligase_regulator"/>
</dbReference>
<comment type="subunit">
    <text evidence="3">Homodimer.</text>
</comment>
<comment type="function">
    <text evidence="1">Is required not only for elongation of protein synthesis but also for the initiation of all mRNA translation through initiator tRNA(fMet) aminoacylation.</text>
</comment>
<evidence type="ECO:0000256" key="5">
    <source>
        <dbReference type="ARBA" id="ARBA00018753"/>
    </source>
</evidence>
<dbReference type="GO" id="GO:0006431">
    <property type="term" value="P:methionyl-tRNA aminoacylation"/>
    <property type="evidence" value="ECO:0007669"/>
    <property type="project" value="InterPro"/>
</dbReference>
<evidence type="ECO:0000256" key="13">
    <source>
        <dbReference type="ARBA" id="ARBA00023146"/>
    </source>
</evidence>
<keyword evidence="6" id="KW-0963">Cytoplasm</keyword>
<keyword evidence="9" id="KW-0547">Nucleotide-binding</keyword>
<comment type="caution">
    <text evidence="18">The sequence shown here is derived from an EMBL/GenBank/DDBJ whole genome shotgun (WGS) entry which is preliminary data.</text>
</comment>
<evidence type="ECO:0000256" key="3">
    <source>
        <dbReference type="ARBA" id="ARBA00011738"/>
    </source>
</evidence>
<dbReference type="PANTHER" id="PTHR11586">
    <property type="entry name" value="TRNA-AMINOACYLATION COFACTOR ARC1 FAMILY MEMBER"/>
    <property type="match status" value="1"/>
</dbReference>
<dbReference type="GO" id="GO:0000049">
    <property type="term" value="F:tRNA binding"/>
    <property type="evidence" value="ECO:0007669"/>
    <property type="project" value="UniProtKB-UniRule"/>
</dbReference>
<dbReference type="Proteomes" id="UP000176608">
    <property type="component" value="Unassembled WGS sequence"/>
</dbReference>
<comment type="subcellular location">
    <subcellularLocation>
        <location evidence="2">Cytoplasm</location>
    </subcellularLocation>
</comment>
<dbReference type="FunFam" id="2.40.50.140:FF:000042">
    <property type="entry name" value="Methionine--tRNA ligase"/>
    <property type="match status" value="1"/>
</dbReference>
<dbReference type="PROSITE" id="PS50886">
    <property type="entry name" value="TRBD"/>
    <property type="match status" value="1"/>
</dbReference>
<dbReference type="InterPro" id="IPR004495">
    <property type="entry name" value="Met-tRNA-synth_bsu_C"/>
</dbReference>
<keyword evidence="13" id="KW-0030">Aminoacyl-tRNA synthetase</keyword>
<dbReference type="GO" id="GO:0005737">
    <property type="term" value="C:cytoplasm"/>
    <property type="evidence" value="ECO:0007669"/>
    <property type="project" value="UniProtKB-SubCell"/>
</dbReference>
<dbReference type="Gene3D" id="2.40.50.140">
    <property type="entry name" value="Nucleic acid-binding proteins"/>
    <property type="match status" value="1"/>
</dbReference>
<keyword evidence="10" id="KW-0067">ATP-binding</keyword>
<keyword evidence="12" id="KW-0648">Protein biosynthesis</keyword>
<protein>
    <recommendedName>
        <fullName evidence="5">Methionine--tRNA ligase</fullName>
        <ecNumber evidence="4">6.1.1.10</ecNumber>
    </recommendedName>
    <alternativeName>
        <fullName evidence="14">Methionyl-tRNA synthetase</fullName>
    </alternativeName>
</protein>
<evidence type="ECO:0000256" key="6">
    <source>
        <dbReference type="ARBA" id="ARBA00022490"/>
    </source>
</evidence>
<keyword evidence="8" id="KW-0436">Ligase</keyword>
<dbReference type="Pfam" id="PF01588">
    <property type="entry name" value="tRNA_bind"/>
    <property type="match status" value="1"/>
</dbReference>
<evidence type="ECO:0000256" key="1">
    <source>
        <dbReference type="ARBA" id="ARBA00003314"/>
    </source>
</evidence>
<evidence type="ECO:0000256" key="14">
    <source>
        <dbReference type="ARBA" id="ARBA00030904"/>
    </source>
</evidence>
<comment type="catalytic activity">
    <reaction evidence="15">
        <text>tRNA(Met) + L-methionine + ATP = L-methionyl-tRNA(Met) + AMP + diphosphate</text>
        <dbReference type="Rhea" id="RHEA:13481"/>
        <dbReference type="Rhea" id="RHEA-COMP:9667"/>
        <dbReference type="Rhea" id="RHEA-COMP:9698"/>
        <dbReference type="ChEBI" id="CHEBI:30616"/>
        <dbReference type="ChEBI" id="CHEBI:33019"/>
        <dbReference type="ChEBI" id="CHEBI:57844"/>
        <dbReference type="ChEBI" id="CHEBI:78442"/>
        <dbReference type="ChEBI" id="CHEBI:78530"/>
        <dbReference type="ChEBI" id="CHEBI:456215"/>
        <dbReference type="EC" id="6.1.1.10"/>
    </reaction>
</comment>
<dbReference type="EMBL" id="MEVA01000009">
    <property type="protein sequence ID" value="OGC47442.1"/>
    <property type="molecule type" value="Genomic_DNA"/>
</dbReference>
<dbReference type="SUPFAM" id="SSF50249">
    <property type="entry name" value="Nucleic acid-binding proteins"/>
    <property type="match status" value="1"/>
</dbReference>
<evidence type="ECO:0000256" key="2">
    <source>
        <dbReference type="ARBA" id="ARBA00004496"/>
    </source>
</evidence>
<evidence type="ECO:0000256" key="16">
    <source>
        <dbReference type="PROSITE-ProRule" id="PRU00209"/>
    </source>
</evidence>
<gene>
    <name evidence="18" type="ORF">A2886_03395</name>
</gene>
<dbReference type="STRING" id="1802617.A2886_03395"/>
<name>A0A1F4URB3_UNCKA</name>
<dbReference type="GO" id="GO:0005524">
    <property type="term" value="F:ATP binding"/>
    <property type="evidence" value="ECO:0007669"/>
    <property type="project" value="UniProtKB-KW"/>
</dbReference>
<evidence type="ECO:0000256" key="10">
    <source>
        <dbReference type="ARBA" id="ARBA00022840"/>
    </source>
</evidence>
<dbReference type="EC" id="6.1.1.10" evidence="4"/>
<keyword evidence="7 16" id="KW-0820">tRNA-binding</keyword>
<reference evidence="18 19" key="1">
    <citation type="journal article" date="2016" name="Nat. Commun.">
        <title>Thousands of microbial genomes shed light on interconnected biogeochemical processes in an aquifer system.</title>
        <authorList>
            <person name="Anantharaman K."/>
            <person name="Brown C.T."/>
            <person name="Hug L.A."/>
            <person name="Sharon I."/>
            <person name="Castelle C.J."/>
            <person name="Probst A.J."/>
            <person name="Thomas B.C."/>
            <person name="Singh A."/>
            <person name="Wilkins M.J."/>
            <person name="Karaoz U."/>
            <person name="Brodie E.L."/>
            <person name="Williams K.H."/>
            <person name="Hubbard S.S."/>
            <person name="Banfield J.F."/>
        </authorList>
    </citation>
    <scope>NUCLEOTIDE SEQUENCE [LARGE SCALE GENOMIC DNA]</scope>
</reference>
<evidence type="ECO:0000256" key="11">
    <source>
        <dbReference type="ARBA" id="ARBA00022884"/>
    </source>
</evidence>
<evidence type="ECO:0000313" key="18">
    <source>
        <dbReference type="EMBL" id="OGC47442.1"/>
    </source>
</evidence>
<sequence length="115" mass="12912">MKDLKQTISYEDFARLDVRSATVIEAQSIEGSEKLIKLTLDVGDGETRQVLAGIKKWYPPEDLKGKQIIFLANLETRKMMGEESQGMLLALDSTSEDKPILLIPEIRMENGSSVR</sequence>
<evidence type="ECO:0000256" key="9">
    <source>
        <dbReference type="ARBA" id="ARBA00022741"/>
    </source>
</evidence>
<dbReference type="CDD" id="cd02800">
    <property type="entry name" value="tRNA_bind_EcMetRS_like"/>
    <property type="match status" value="1"/>
</dbReference>
<evidence type="ECO:0000256" key="4">
    <source>
        <dbReference type="ARBA" id="ARBA00012838"/>
    </source>
</evidence>
<evidence type="ECO:0000259" key="17">
    <source>
        <dbReference type="PROSITE" id="PS50886"/>
    </source>
</evidence>
<evidence type="ECO:0000313" key="19">
    <source>
        <dbReference type="Proteomes" id="UP000176608"/>
    </source>
</evidence>
<dbReference type="InterPro" id="IPR002547">
    <property type="entry name" value="tRNA-bd_dom"/>
</dbReference>
<evidence type="ECO:0000256" key="8">
    <source>
        <dbReference type="ARBA" id="ARBA00022598"/>
    </source>
</evidence>
<evidence type="ECO:0000256" key="7">
    <source>
        <dbReference type="ARBA" id="ARBA00022555"/>
    </source>
</evidence>